<protein>
    <submittedName>
        <fullName evidence="1">Uncharacterized protein</fullName>
    </submittedName>
</protein>
<dbReference type="EnsemblPlants" id="AUR62034708-RA">
    <property type="protein sequence ID" value="AUR62034708-RA:cds"/>
    <property type="gene ID" value="AUR62034708"/>
</dbReference>
<organism evidence="1 2">
    <name type="scientific">Chenopodium quinoa</name>
    <name type="common">Quinoa</name>
    <dbReference type="NCBI Taxonomy" id="63459"/>
    <lineage>
        <taxon>Eukaryota</taxon>
        <taxon>Viridiplantae</taxon>
        <taxon>Streptophyta</taxon>
        <taxon>Embryophyta</taxon>
        <taxon>Tracheophyta</taxon>
        <taxon>Spermatophyta</taxon>
        <taxon>Magnoliopsida</taxon>
        <taxon>eudicotyledons</taxon>
        <taxon>Gunneridae</taxon>
        <taxon>Pentapetalae</taxon>
        <taxon>Caryophyllales</taxon>
        <taxon>Chenopodiaceae</taxon>
        <taxon>Chenopodioideae</taxon>
        <taxon>Atripliceae</taxon>
        <taxon>Chenopodium</taxon>
    </lineage>
</organism>
<reference evidence="1" key="2">
    <citation type="submission" date="2021-03" db="UniProtKB">
        <authorList>
            <consortium name="EnsemblPlants"/>
        </authorList>
    </citation>
    <scope>IDENTIFICATION</scope>
</reference>
<reference evidence="1" key="1">
    <citation type="journal article" date="2017" name="Nature">
        <title>The genome of Chenopodium quinoa.</title>
        <authorList>
            <person name="Jarvis D.E."/>
            <person name="Ho Y.S."/>
            <person name="Lightfoot D.J."/>
            <person name="Schmoeckel S.M."/>
            <person name="Li B."/>
            <person name="Borm T.J.A."/>
            <person name="Ohyanagi H."/>
            <person name="Mineta K."/>
            <person name="Michell C.T."/>
            <person name="Saber N."/>
            <person name="Kharbatia N.M."/>
            <person name="Rupper R.R."/>
            <person name="Sharp A.R."/>
            <person name="Dally N."/>
            <person name="Boughton B.A."/>
            <person name="Woo Y.H."/>
            <person name="Gao G."/>
            <person name="Schijlen E.G.W.M."/>
            <person name="Guo X."/>
            <person name="Momin A.A."/>
            <person name="Negrao S."/>
            <person name="Al-Babili S."/>
            <person name="Gehring C."/>
            <person name="Roessner U."/>
            <person name="Jung C."/>
            <person name="Murphy K."/>
            <person name="Arold S.T."/>
            <person name="Gojobori T."/>
            <person name="van der Linden C.G."/>
            <person name="van Loo E.N."/>
            <person name="Jellen E.N."/>
            <person name="Maughan P.J."/>
            <person name="Tester M."/>
        </authorList>
    </citation>
    <scope>NUCLEOTIDE SEQUENCE [LARGE SCALE GENOMIC DNA]</scope>
    <source>
        <strain evidence="1">cv. PI 614886</strain>
    </source>
</reference>
<evidence type="ECO:0000313" key="2">
    <source>
        <dbReference type="Proteomes" id="UP000596660"/>
    </source>
</evidence>
<dbReference type="Proteomes" id="UP000596660">
    <property type="component" value="Unplaced"/>
</dbReference>
<sequence>MPNLMKCANDITTFNTFIQRQRLYQFLAGVSESLDKERRDLLNQDPLPTFEIPYATIRRELARRGIMGASSSSEDTPSETQRWISFGKPQPRREMEDKGHLRCDHYAQTGTIIGRGTKQGGLYYVDETTQHGQAMLTHGSPEHQLWMWHRRDDTPHTYKLPPRSTRGVPPKRYDPEFKARRSKYPVQQVSDENVSETTIAFMASLYSTTIPKNADEALKDEKWRKAMEEEYRALQQNETWE</sequence>
<dbReference type="AlphaFoldDB" id="A0A803MT07"/>
<keyword evidence="2" id="KW-1185">Reference proteome</keyword>
<accession>A0A803MT07</accession>
<evidence type="ECO:0000313" key="1">
    <source>
        <dbReference type="EnsemblPlants" id="AUR62034708-RA:cds"/>
    </source>
</evidence>
<dbReference type="Gramene" id="AUR62034708-RA">
    <property type="protein sequence ID" value="AUR62034708-RA:cds"/>
    <property type="gene ID" value="AUR62034708"/>
</dbReference>
<proteinExistence type="predicted"/>
<name>A0A803MT07_CHEQI</name>